<evidence type="ECO:0000256" key="1">
    <source>
        <dbReference type="SAM" id="Coils"/>
    </source>
</evidence>
<dbReference type="InterPro" id="IPR027417">
    <property type="entry name" value="P-loop_NTPase"/>
</dbReference>
<accession>A0A2Z5PHT6</accession>
<dbReference type="InterPro" id="IPR058038">
    <property type="entry name" value="BREX_BrxC_wHTH"/>
</dbReference>
<feature type="coiled-coil region" evidence="1">
    <location>
        <begin position="892"/>
        <end position="919"/>
    </location>
</feature>
<dbReference type="Proteomes" id="UP000264208">
    <property type="component" value="Chromosome"/>
</dbReference>
<dbReference type="AlphaFoldDB" id="A0A2Z5PHT6"/>
<dbReference type="SUPFAM" id="SSF52540">
    <property type="entry name" value="P-loop containing nucleoside triphosphate hydrolases"/>
    <property type="match status" value="1"/>
</dbReference>
<reference evidence="3 4" key="1">
    <citation type="submission" date="2009-06" db="EMBL/GenBank/DDBJ databases">
        <title>Molecular Evidence for Microbiologically Influenced Corrosion from genome of Methanogen.</title>
        <authorList>
            <person name="Ito N."/>
            <person name="Tsurumaru H."/>
            <person name="Shimizu A."/>
            <person name="Harada T."/>
            <person name="Hosoyama A."/>
            <person name="Horikawa H."/>
            <person name="Wakai S."/>
            <person name="Sasaki K."/>
            <person name="Nishijima K."/>
            <person name="Ataku H."/>
            <person name="Yamazaki J."/>
            <person name="Mise M."/>
            <person name="Yamazaki S."/>
            <person name="Tanikawa S."/>
            <person name="Harayama S."/>
            <person name="Fujita N."/>
        </authorList>
    </citation>
    <scope>NUCLEOTIDE SEQUENCE [LARGE SCALE GENOMIC DNA]</scope>
    <source>
        <strain evidence="4">KA1 ( NBRC 102054)</strain>
    </source>
</reference>
<dbReference type="GeneID" id="41279244"/>
<sequence>MIIKDLFEYEIDREIPEVIKLEDSENTRVLQELNEYVFTDALLKKYEEIFQKITKSTSESTQNVNVWISGYYGSGKSHFIKLLYHILKNEHINGISPTEILFNPKKVKSDKFDEYMPALKQISPLTIKFEIHSHYDPNTSENISRIIYSKFNEEIGYSKIPWIARFEKEMENQNLFENFKNIIYCEKNAKWEYFRDNLTLVDALLEDILSKHFDEYYGDTETIKNMLDSLKKIEVTPYMVTKEIMDYLSKNKTYNSVIFFIDELGAYLKTYKKDVGTFQSLVENFSKQGNGKIWTFVTSQDMLEGMVALRNDETFQKMADRFNLKIHLNSEEIEKVLKDRILLKNNASKEILDKYYLENSGLISRIRFKHSKRKFESPSIDDFSACYPFLNYQLKIIPELIDEIRGKKSNEILGGQERTLLKLAHEIFNKKDLNLKNRDLYELVTLDMLFYNFESMISSDTVRLLNNITENVDNGEFCSKVAKSIFLLQKLNYIPQTLENITVCNYGNLNYSLEETQNMVLNAIETLKDANYIVNLGEEYRVHSAVEFGLEEEILSENVNETEILRKIREITKNIFLENASPVKVGDNSFEIGFEIKDMTFSKNPSVMYSVVTAADYCLKCFEEIMNEKLIESRGKNNIVYLIAPENEQIFKNIEKILKIEKILDKKRNLGNLSYEELMSLELKENEIKDLESKVILDIKKGYLEGHYIYNGIKELFNDPTIRKGVEKITKNVIPEIYPKYDMLPEKISDSEIKKIFEGNNKTLSINGKYFINNKINTKNPAVFEIFNKIKLSERIMGKDLLKYFSSSPYGWSESSIRVLVTALFMEQTIYVSKNGLEFYLPDSVKSNFLNSNEFKKLEFIIKKSVNPETLKKSIENYERIFESSIEKEDFIACLKNNIEKLGSEVSELRSKLSSYRINPSELANLSDILWDISNKKSDIELLEKFNELFDEFEKLMVKFKILKYFLDKNFKKYEEIRAFTPEYLKNKGYFKNEYPELVRSEQIKIIEYINNPESWSKLEKEYDNVYEEYFKIYSELHEIKNQTYHNNIEKIMAMKEYAELNMDKKEMTLKTMYSEICDYIEDKKTHGCKNCRLTLKELELCIFGADAKLKEVQNKILELVKDENGSKIIRKEDPNAKKIRRKILYLNKEFDADQTIKSSEDIEEYLSKIRFKLQNFLKDNDEIYIR</sequence>
<evidence type="ECO:0000313" key="4">
    <source>
        <dbReference type="Proteomes" id="UP000264208"/>
    </source>
</evidence>
<dbReference type="RefSeq" id="WP_171816589.1">
    <property type="nucleotide sequence ID" value="NZ_AP011526.1"/>
</dbReference>
<name>A0A2Z5PHT6_METMI</name>
<dbReference type="KEGG" id="mmak:MMKA1_08280"/>
<proteinExistence type="predicted"/>
<feature type="domain" description="Probable ATP-binding protein BrxC winged helix-turn-helix" evidence="2">
    <location>
        <begin position="750"/>
        <end position="841"/>
    </location>
</feature>
<dbReference type="InterPro" id="IPR047679">
    <property type="entry name" value="BREX_BrxC"/>
</dbReference>
<keyword evidence="1" id="KW-0175">Coiled coil</keyword>
<dbReference type="EMBL" id="AP011526">
    <property type="protein sequence ID" value="BAP60945.1"/>
    <property type="molecule type" value="Genomic_DNA"/>
</dbReference>
<dbReference type="Pfam" id="PF25791">
    <property type="entry name" value="WHD_BREX_BrxC"/>
    <property type="match status" value="1"/>
</dbReference>
<gene>
    <name evidence="3" type="ORF">MMKA1_08280</name>
</gene>
<evidence type="ECO:0000259" key="2">
    <source>
        <dbReference type="Pfam" id="PF25791"/>
    </source>
</evidence>
<protein>
    <recommendedName>
        <fullName evidence="2">Probable ATP-binding protein BrxC winged helix-turn-helix domain-containing protein</fullName>
    </recommendedName>
</protein>
<organism evidence="3 4">
    <name type="scientific">Methanococcus maripaludis KA1</name>
    <dbReference type="NCBI Taxonomy" id="637914"/>
    <lineage>
        <taxon>Archaea</taxon>
        <taxon>Methanobacteriati</taxon>
        <taxon>Methanobacteriota</taxon>
        <taxon>Methanomada group</taxon>
        <taxon>Methanococci</taxon>
        <taxon>Methanococcales</taxon>
        <taxon>Methanococcaceae</taxon>
        <taxon>Methanococcus</taxon>
    </lineage>
</organism>
<evidence type="ECO:0000313" key="3">
    <source>
        <dbReference type="EMBL" id="BAP60945.1"/>
    </source>
</evidence>
<dbReference type="NCBIfam" id="NF033441">
    <property type="entry name" value="BREX_BrxC"/>
    <property type="match status" value="1"/>
</dbReference>